<keyword evidence="2" id="KW-1185">Reference proteome</keyword>
<evidence type="ECO:0000313" key="1">
    <source>
        <dbReference type="EMBL" id="AKM33479.2"/>
    </source>
</evidence>
<proteinExistence type="predicted"/>
<evidence type="ECO:0000313" key="2">
    <source>
        <dbReference type="Proteomes" id="UP000035651"/>
    </source>
</evidence>
<organism evidence="1 2">
    <name type="scientific">Pandoraea faecigallinarum</name>
    <dbReference type="NCBI Taxonomy" id="656179"/>
    <lineage>
        <taxon>Bacteria</taxon>
        <taxon>Pseudomonadati</taxon>
        <taxon>Pseudomonadota</taxon>
        <taxon>Betaproteobacteria</taxon>
        <taxon>Burkholderiales</taxon>
        <taxon>Burkholderiaceae</taxon>
        <taxon>Pandoraea</taxon>
    </lineage>
</organism>
<dbReference type="KEGG" id="pfg:AB870_25190"/>
<dbReference type="AlphaFoldDB" id="A0A0H3WZD7"/>
<dbReference type="EMBL" id="CP011809">
    <property type="protein sequence ID" value="AKM33479.2"/>
    <property type="molecule type" value="Genomic_DNA"/>
</dbReference>
<sequence length="100" mass="10958">MMTAIADVRQHEALLPAHSNPTDSVGGFITQVKHHIAEAVKPSHVGGFPIGREDGVLIIEFKIKIGQRNRDVLVTVIGHEGDNTKESANCERNERAICHK</sequence>
<accession>A0A0H3WZD7</accession>
<protein>
    <submittedName>
        <fullName evidence="1">Uncharacterized protein</fullName>
    </submittedName>
</protein>
<geneLocation type="plasmid" evidence="1 2">
    <name>pPF72-2</name>
</geneLocation>
<gene>
    <name evidence="1" type="ORF">AB870_25190</name>
</gene>
<dbReference type="Proteomes" id="UP000035651">
    <property type="component" value="Plasmid pPF72-2"/>
</dbReference>
<keyword evidence="1" id="KW-0614">Plasmid</keyword>
<name>A0A0H3WZD7_9BURK</name>
<reference evidence="1" key="1">
    <citation type="submission" date="2016-06" db="EMBL/GenBank/DDBJ databases">
        <title>Complete Genome Sequence of Pandoraea faecigallinarum DSM-23572.</title>
        <authorList>
            <person name="Yong D."/>
            <person name="Ee R."/>
            <person name="Lim Y.-L."/>
            <person name="Yin W.-F."/>
            <person name="Chan K.-G."/>
        </authorList>
    </citation>
    <scope>NUCLEOTIDE SEQUENCE</scope>
    <source>
        <strain evidence="1">DSM 23572</strain>
        <plasmid evidence="1">pPF72-2</plasmid>
    </source>
</reference>